<dbReference type="Proteomes" id="UP001211065">
    <property type="component" value="Unassembled WGS sequence"/>
</dbReference>
<feature type="transmembrane region" description="Helical" evidence="1">
    <location>
        <begin position="58"/>
        <end position="81"/>
    </location>
</feature>
<keyword evidence="1" id="KW-0472">Membrane</keyword>
<feature type="transmembrane region" description="Helical" evidence="1">
    <location>
        <begin position="176"/>
        <end position="195"/>
    </location>
</feature>
<proteinExistence type="predicted"/>
<comment type="caution">
    <text evidence="2">The sequence shown here is derived from an EMBL/GenBank/DDBJ whole genome shotgun (WGS) entry which is preliminary data.</text>
</comment>
<evidence type="ECO:0000313" key="3">
    <source>
        <dbReference type="Proteomes" id="UP001211065"/>
    </source>
</evidence>
<feature type="transmembrane region" description="Helical" evidence="1">
    <location>
        <begin position="201"/>
        <end position="221"/>
    </location>
</feature>
<evidence type="ECO:0000313" key="2">
    <source>
        <dbReference type="EMBL" id="KAJ3228227.1"/>
    </source>
</evidence>
<dbReference type="InterPro" id="IPR010699">
    <property type="entry name" value="DUF1275"/>
</dbReference>
<keyword evidence="1" id="KW-1133">Transmembrane helix</keyword>
<evidence type="ECO:0000256" key="1">
    <source>
        <dbReference type="SAM" id="Phobius"/>
    </source>
</evidence>
<dbReference type="PANTHER" id="PTHR37314:SF4">
    <property type="entry name" value="UPF0700 TRANSMEMBRANE PROTEIN YOAK"/>
    <property type="match status" value="1"/>
</dbReference>
<keyword evidence="3" id="KW-1185">Reference proteome</keyword>
<sequence length="362" mass="39688">MNNFAAKEFWSIVVGGSVLSLNAGFINVVTLAGVFTITVSHVTGNVTRIAITVFQGDWATLALVVSIMFSFMFGAFVSGVFVGDNKFRLGRTYGYALLLESTALFLSYYFLKKELILGEWCAAFACGLQNALATSYSGAVVRTTHMTGIVTDIGNILGQACRTDTNAELWRLKVHVPLLLSYIFGGLLGQAAYLGLHENSLLLPCFFTGAIGMVYLFLPFMNQATEILKESTKQMRLDGFRPIVEVRAIGDPRKVDKFQSVVGKDVDLEIKNFEKEMAIVNVAKMSSEKTLNIAKDNELQKSVEIKGISNDSNKSNNVGEEKSFVLQLKNLKNKDGSRIGGSKFDEGFLNDSSEVLVSKENN</sequence>
<name>A0AAD5U9E9_9FUNG</name>
<feature type="transmembrane region" description="Helical" evidence="1">
    <location>
        <begin position="12"/>
        <end position="37"/>
    </location>
</feature>
<keyword evidence="1" id="KW-0812">Transmembrane</keyword>
<organism evidence="2 3">
    <name type="scientific">Clydaea vesicula</name>
    <dbReference type="NCBI Taxonomy" id="447962"/>
    <lineage>
        <taxon>Eukaryota</taxon>
        <taxon>Fungi</taxon>
        <taxon>Fungi incertae sedis</taxon>
        <taxon>Chytridiomycota</taxon>
        <taxon>Chytridiomycota incertae sedis</taxon>
        <taxon>Chytridiomycetes</taxon>
        <taxon>Lobulomycetales</taxon>
        <taxon>Lobulomycetaceae</taxon>
        <taxon>Clydaea</taxon>
    </lineage>
</organism>
<feature type="transmembrane region" description="Helical" evidence="1">
    <location>
        <begin position="93"/>
        <end position="111"/>
    </location>
</feature>
<reference evidence="2" key="1">
    <citation type="submission" date="2020-05" db="EMBL/GenBank/DDBJ databases">
        <title>Phylogenomic resolution of chytrid fungi.</title>
        <authorList>
            <person name="Stajich J.E."/>
            <person name="Amses K."/>
            <person name="Simmons R."/>
            <person name="Seto K."/>
            <person name="Myers J."/>
            <person name="Bonds A."/>
            <person name="Quandt C.A."/>
            <person name="Barry K."/>
            <person name="Liu P."/>
            <person name="Grigoriev I."/>
            <person name="Longcore J.E."/>
            <person name="James T.Y."/>
        </authorList>
    </citation>
    <scope>NUCLEOTIDE SEQUENCE</scope>
    <source>
        <strain evidence="2">JEL0476</strain>
    </source>
</reference>
<dbReference type="Pfam" id="PF06912">
    <property type="entry name" value="DUF1275"/>
    <property type="match status" value="1"/>
</dbReference>
<protein>
    <submittedName>
        <fullName evidence="2">Uncharacterized protein</fullName>
    </submittedName>
</protein>
<dbReference type="AlphaFoldDB" id="A0AAD5U9E9"/>
<dbReference type="PANTHER" id="PTHR37314">
    <property type="entry name" value="SLR0142 PROTEIN"/>
    <property type="match status" value="1"/>
</dbReference>
<accession>A0AAD5U9E9</accession>
<dbReference type="EMBL" id="JADGJW010000004">
    <property type="protein sequence ID" value="KAJ3228227.1"/>
    <property type="molecule type" value="Genomic_DNA"/>
</dbReference>
<gene>
    <name evidence="2" type="ORF">HK099_005237</name>
</gene>